<gene>
    <name evidence="1" type="ORF">C5612_27690</name>
</gene>
<accession>A0A2S8H7B6</accession>
<sequence>MKNLAISQDIGKTSLHHEQEFGMTTENVVQESKGTLIATKSYEGPINASVVSYREGSRDGITLYGQMFTDAENSRGIQIEFFKDAEVGVALPVGGNWPKVITLSYFRQEGAHRTQYTAQAGDLTLKSFDYETSYASGTFKFWAEVDEGTHEFEGNFDIRLIPRKQ</sequence>
<dbReference type="Proteomes" id="UP000239687">
    <property type="component" value="Unassembled WGS sequence"/>
</dbReference>
<comment type="caution">
    <text evidence="1">The sequence shown here is derived from an EMBL/GenBank/DDBJ whole genome shotgun (WGS) entry which is preliminary data.</text>
</comment>
<evidence type="ECO:0000313" key="1">
    <source>
        <dbReference type="EMBL" id="PQO98405.1"/>
    </source>
</evidence>
<dbReference type="RefSeq" id="WP_105347865.1">
    <property type="nucleotide sequence ID" value="NZ_PUIN01000019.1"/>
</dbReference>
<evidence type="ECO:0000313" key="2">
    <source>
        <dbReference type="Proteomes" id="UP000239687"/>
    </source>
</evidence>
<protein>
    <submittedName>
        <fullName evidence="1">Uncharacterized protein</fullName>
    </submittedName>
</protein>
<organism evidence="1 2">
    <name type="scientific">Pseudomonas frederiksbergensis</name>
    <dbReference type="NCBI Taxonomy" id="104087"/>
    <lineage>
        <taxon>Bacteria</taxon>
        <taxon>Pseudomonadati</taxon>
        <taxon>Pseudomonadota</taxon>
        <taxon>Gammaproteobacteria</taxon>
        <taxon>Pseudomonadales</taxon>
        <taxon>Pseudomonadaceae</taxon>
        <taxon>Pseudomonas</taxon>
    </lineage>
</organism>
<dbReference type="EMBL" id="PUIN01000019">
    <property type="protein sequence ID" value="PQO98405.1"/>
    <property type="molecule type" value="Genomic_DNA"/>
</dbReference>
<proteinExistence type="predicted"/>
<name>A0A2S8H7B6_9PSED</name>
<reference evidence="1 2" key="1">
    <citation type="submission" date="2018-02" db="EMBL/GenBank/DDBJ databases">
        <title>Draft genome sequencing of Pseudomonas frederiksbergensis 11-D3.</title>
        <authorList>
            <person name="Zheng B.-X."/>
        </authorList>
    </citation>
    <scope>NUCLEOTIDE SEQUENCE [LARGE SCALE GENOMIC DNA]</scope>
    <source>
        <strain evidence="1 2">11-D3</strain>
    </source>
</reference>
<dbReference type="AlphaFoldDB" id="A0A2S8H7B6"/>